<evidence type="ECO:0000313" key="11">
    <source>
        <dbReference type="EMBL" id="MSC32115.1"/>
    </source>
</evidence>
<accession>A0A6N7S4X5</accession>
<keyword evidence="3" id="KW-0456">Lyase</keyword>
<sequence length="1011" mass="111643">MGNSVRLALAILLATSSVFNADFINVPFAQQSSSALLVNYNETDGEPPVPVITTTPEVTPTTTEESTTTQSPDTETGPEATGSPEPTVLPTIEPTESPEPTPTIFPTGEPSPVPTGSPEPTITPSIEPTLEPTIEAEILRNVMPSHSEDMQRILDNYIGIIVGNADAQTSGNNIIASKITTIQKNANTRLKAFIAENNRTNALFNGIELGTKEANLTNSFNYLLQMAQGYHSYVDNGNGCGVSYTSGTPNCYQDNQIPEAIVEGLNWIYNNYYQNADAGYYGNWYAWEIGHPTSITKILALMEEEIIQRDPTLIPRYVAVMDAYLRNGSGDIDLDSRFHTGSNLADIAVNRMVQAALMDDEPRMQKAVSDILTVFLTIDPNNIQHGNTDGYYADGSFIQHHRVAYTGTYGINLLDKVMTTVKVLKDTPWSPGNQLNDIVLEWIYNGFSPVVFEGYMMEIVKGRSVAKNSTGYSNNPRFIEAMVSLSETLEGAERKKLESHLKYVINSCQSTSAFNPSSINDYQAVIRYQEILSDGSIPSECATESIHHYAFNNMDKNVHQRTGYTFALSRSSNRISKYEYMSGQNKKPWFQGDGAFYLYFTGADHNEEYGYQYIATVDPYRYPGTTVPVETRQTISELYGQDWYENPDHDLGFTSSSVSQNDYVYFPVGTNTYSGSAVLGNYAVAGMQLGDENAYAAKESGILPDDFVVYKNAEANKSWFMFDDEIVFLGSNIHDKKNRQVVTTVDNRMVKGNVSLTLADQQGNELNFTNGGFNDVKWVHLDAPENKTVMGYYFPEGENITLSQEVRSGDVKDVYGTKSVAVNNKQFVTTVIDHGANPDYDSYSYVLLPGMTKQETADYAASSDKVKVLRNDESIQAVKQLALNVVGINFFKAGKVNEFSCQNPAVTMIQKKDKELTISLSDPTFSQSEISLFVDGKWEKTDSNSDYRVKVNGDVTEITFNTDGKNGKSILASLKLSASQPETTPEAGSGSNSEETNLPKLDFEVVNTGVK</sequence>
<dbReference type="InterPro" id="IPR011071">
    <property type="entry name" value="Lyase_8-like_C"/>
</dbReference>
<evidence type="ECO:0008006" key="14">
    <source>
        <dbReference type="Google" id="ProtNLM"/>
    </source>
</evidence>
<feature type="chain" id="PRO_5038822375" description="Hyaluronate lyase" evidence="6">
    <location>
        <begin position="21"/>
        <end position="1011"/>
    </location>
</feature>
<comment type="similarity">
    <text evidence="1">Belongs to the polysaccharide lyase 8 family.</text>
</comment>
<evidence type="ECO:0000259" key="8">
    <source>
        <dbReference type="Pfam" id="PF02884"/>
    </source>
</evidence>
<dbReference type="SUPFAM" id="SSF74650">
    <property type="entry name" value="Galactose mutarotase-like"/>
    <property type="match status" value="1"/>
</dbReference>
<dbReference type="Gene3D" id="2.60.220.10">
    <property type="entry name" value="Polysaccharide lyase family 8-like, C-terminal"/>
    <property type="match status" value="1"/>
</dbReference>
<evidence type="ECO:0000259" key="9">
    <source>
        <dbReference type="Pfam" id="PF08124"/>
    </source>
</evidence>
<dbReference type="PANTHER" id="PTHR38481">
    <property type="entry name" value="HYALURONATE LYASE"/>
    <property type="match status" value="1"/>
</dbReference>
<dbReference type="Pfam" id="PF02884">
    <property type="entry name" value="Lyase_8_C"/>
    <property type="match status" value="1"/>
</dbReference>
<dbReference type="SUPFAM" id="SSF49863">
    <property type="entry name" value="Hyaluronate lyase-like, C-terminal domain"/>
    <property type="match status" value="1"/>
</dbReference>
<evidence type="ECO:0000256" key="5">
    <source>
        <dbReference type="SAM" id="MobiDB-lite"/>
    </source>
</evidence>
<dbReference type="InterPro" id="IPR003159">
    <property type="entry name" value="Lyase_8_central_dom"/>
</dbReference>
<dbReference type="Proteomes" id="UP000480929">
    <property type="component" value="Unassembled WGS sequence"/>
</dbReference>
<dbReference type="InterPro" id="IPR012970">
    <property type="entry name" value="Lyase_8_alpha_N"/>
</dbReference>
<dbReference type="AlphaFoldDB" id="A0A6N7S4X5"/>
<dbReference type="CDD" id="cd01083">
    <property type="entry name" value="GAG_Lyase"/>
    <property type="match status" value="1"/>
</dbReference>
<evidence type="ECO:0000259" key="7">
    <source>
        <dbReference type="Pfam" id="PF02278"/>
    </source>
</evidence>
<dbReference type="EMBL" id="WKPJ01000004">
    <property type="protein sequence ID" value="MSA88568.1"/>
    <property type="molecule type" value="Genomic_DNA"/>
</dbReference>
<dbReference type="Proteomes" id="UP000433575">
    <property type="component" value="Unassembled WGS sequence"/>
</dbReference>
<feature type="domain" description="Polysaccharide lyase 8 N-terminal alpha-helical" evidence="9">
    <location>
        <begin position="169"/>
        <end position="502"/>
    </location>
</feature>
<keyword evidence="13" id="KW-1185">Reference proteome</keyword>
<name>A0A6N7S4X5_9FIRM</name>
<feature type="active site" evidence="4">
    <location>
        <position position="400"/>
    </location>
</feature>
<evidence type="ECO:0000256" key="1">
    <source>
        <dbReference type="ARBA" id="ARBA00006699"/>
    </source>
</evidence>
<feature type="compositionally biased region" description="Pro residues" evidence="5">
    <location>
        <begin position="97"/>
        <end position="117"/>
    </location>
</feature>
<evidence type="ECO:0000256" key="2">
    <source>
        <dbReference type="ARBA" id="ARBA00022729"/>
    </source>
</evidence>
<dbReference type="Pfam" id="PF08124">
    <property type="entry name" value="Lyase_8_N"/>
    <property type="match status" value="1"/>
</dbReference>
<organism evidence="10 12">
    <name type="scientific">Holdemania massiliensis</name>
    <dbReference type="NCBI Taxonomy" id="1468449"/>
    <lineage>
        <taxon>Bacteria</taxon>
        <taxon>Bacillati</taxon>
        <taxon>Bacillota</taxon>
        <taxon>Erysipelotrichia</taxon>
        <taxon>Erysipelotrichales</taxon>
        <taxon>Erysipelotrichaceae</taxon>
        <taxon>Holdemania</taxon>
    </lineage>
</organism>
<comment type="caution">
    <text evidence="10">The sequence shown here is derived from an EMBL/GenBank/DDBJ whole genome shotgun (WGS) entry which is preliminary data.</text>
</comment>
<dbReference type="InterPro" id="IPR008929">
    <property type="entry name" value="Chondroitin_lyas"/>
</dbReference>
<dbReference type="InterPro" id="IPR004103">
    <property type="entry name" value="Lyase_8_C"/>
</dbReference>
<keyword evidence="2 6" id="KW-0732">Signal</keyword>
<dbReference type="Pfam" id="PF02278">
    <property type="entry name" value="Lyase_8"/>
    <property type="match status" value="1"/>
</dbReference>
<dbReference type="InterPro" id="IPR038970">
    <property type="entry name" value="Lyase_8"/>
</dbReference>
<protein>
    <recommendedName>
        <fullName evidence="14">Hyaluronate lyase</fullName>
    </recommendedName>
</protein>
<evidence type="ECO:0000256" key="6">
    <source>
        <dbReference type="SAM" id="SignalP"/>
    </source>
</evidence>
<dbReference type="OrthoDB" id="6636047at2"/>
<evidence type="ECO:0000313" key="10">
    <source>
        <dbReference type="EMBL" id="MSA88568.1"/>
    </source>
</evidence>
<evidence type="ECO:0000256" key="3">
    <source>
        <dbReference type="ARBA" id="ARBA00023239"/>
    </source>
</evidence>
<dbReference type="EMBL" id="WKPI01000003">
    <property type="protein sequence ID" value="MSC32115.1"/>
    <property type="molecule type" value="Genomic_DNA"/>
</dbReference>
<feature type="active site" evidence="4">
    <location>
        <position position="409"/>
    </location>
</feature>
<gene>
    <name evidence="11" type="ORF">GKD88_03170</name>
    <name evidence="10" type="ORF">GKE08_04440</name>
</gene>
<dbReference type="Gene3D" id="1.50.10.100">
    <property type="entry name" value="Chondroitin AC/alginate lyase"/>
    <property type="match status" value="1"/>
</dbReference>
<feature type="region of interest" description="Disordered" evidence="5">
    <location>
        <begin position="976"/>
        <end position="1011"/>
    </location>
</feature>
<dbReference type="SUPFAM" id="SSF48230">
    <property type="entry name" value="Chondroitin AC/alginate lyase"/>
    <property type="match status" value="1"/>
</dbReference>
<feature type="compositionally biased region" description="Low complexity" evidence="5">
    <location>
        <begin position="51"/>
        <end position="75"/>
    </location>
</feature>
<dbReference type="InterPro" id="IPR014718">
    <property type="entry name" value="GH-type_carb-bd"/>
</dbReference>
<feature type="domain" description="Polysaccharide lyase family 8 central" evidence="7">
    <location>
        <begin position="548"/>
        <end position="851"/>
    </location>
</feature>
<reference evidence="12 13" key="1">
    <citation type="journal article" date="2019" name="Nat. Med.">
        <title>A library of human gut bacterial isolates paired with longitudinal multiomics data enables mechanistic microbiome research.</title>
        <authorList>
            <person name="Poyet M."/>
            <person name="Groussin M."/>
            <person name="Gibbons S.M."/>
            <person name="Avila-Pacheco J."/>
            <person name="Jiang X."/>
            <person name="Kearney S.M."/>
            <person name="Perrotta A.R."/>
            <person name="Berdy B."/>
            <person name="Zhao S."/>
            <person name="Lieberman T.D."/>
            <person name="Swanson P.K."/>
            <person name="Smith M."/>
            <person name="Roesemann S."/>
            <person name="Alexander J.E."/>
            <person name="Rich S.A."/>
            <person name="Livny J."/>
            <person name="Vlamakis H."/>
            <person name="Clish C."/>
            <person name="Bullock K."/>
            <person name="Deik A."/>
            <person name="Scott J."/>
            <person name="Pierce K.A."/>
            <person name="Xavier R.J."/>
            <person name="Alm E.J."/>
        </authorList>
    </citation>
    <scope>NUCLEOTIDE SEQUENCE [LARGE SCALE GENOMIC DNA]</scope>
    <source>
        <strain evidence="10 12">BIOML-A4</strain>
        <strain evidence="11 13">BIOML-A5</strain>
    </source>
</reference>
<proteinExistence type="inferred from homology"/>
<evidence type="ECO:0000313" key="13">
    <source>
        <dbReference type="Proteomes" id="UP000480929"/>
    </source>
</evidence>
<dbReference type="GO" id="GO:0005576">
    <property type="term" value="C:extracellular region"/>
    <property type="evidence" value="ECO:0007669"/>
    <property type="project" value="InterPro"/>
</dbReference>
<dbReference type="PANTHER" id="PTHR38481:SF1">
    <property type="entry name" value="HYALURONATE LYASE"/>
    <property type="match status" value="1"/>
</dbReference>
<dbReference type="RefSeq" id="WP_154238097.1">
    <property type="nucleotide sequence ID" value="NZ_WKPI01000003.1"/>
</dbReference>
<feature type="compositionally biased region" description="Low complexity" evidence="5">
    <location>
        <begin position="118"/>
        <end position="127"/>
    </location>
</feature>
<dbReference type="Gene3D" id="2.70.98.10">
    <property type="match status" value="1"/>
</dbReference>
<feature type="signal peptide" evidence="6">
    <location>
        <begin position="1"/>
        <end position="20"/>
    </location>
</feature>
<evidence type="ECO:0000256" key="4">
    <source>
        <dbReference type="PIRSR" id="PIRSR638970-1"/>
    </source>
</evidence>
<evidence type="ECO:0000313" key="12">
    <source>
        <dbReference type="Proteomes" id="UP000433575"/>
    </source>
</evidence>
<feature type="domain" description="Polysaccharide lyase family 8 C-terminal" evidence="8">
    <location>
        <begin position="867"/>
        <end position="930"/>
    </location>
</feature>
<dbReference type="GO" id="GO:0016837">
    <property type="term" value="F:carbon-oxygen lyase activity, acting on polysaccharides"/>
    <property type="evidence" value="ECO:0007669"/>
    <property type="project" value="UniProtKB-ARBA"/>
</dbReference>
<dbReference type="InterPro" id="IPR011013">
    <property type="entry name" value="Gal_mutarotase_sf_dom"/>
</dbReference>
<feature type="region of interest" description="Disordered" evidence="5">
    <location>
        <begin position="46"/>
        <end position="127"/>
    </location>
</feature>
<dbReference type="GO" id="GO:0030246">
    <property type="term" value="F:carbohydrate binding"/>
    <property type="evidence" value="ECO:0007669"/>
    <property type="project" value="InterPro"/>
</dbReference>
<feature type="active site" evidence="4">
    <location>
        <position position="463"/>
    </location>
</feature>
<dbReference type="GO" id="GO:0005975">
    <property type="term" value="P:carbohydrate metabolic process"/>
    <property type="evidence" value="ECO:0007669"/>
    <property type="project" value="InterPro"/>
</dbReference>